<gene>
    <name evidence="11" type="ORF">ANCDUO_08191</name>
</gene>
<dbReference type="InterPro" id="IPR050372">
    <property type="entry name" value="Neurexin-related_CASP"/>
</dbReference>
<evidence type="ECO:0000259" key="10">
    <source>
        <dbReference type="PROSITE" id="PS50227"/>
    </source>
</evidence>
<feature type="disulfide bond" evidence="6">
    <location>
        <begin position="544"/>
        <end position="561"/>
    </location>
</feature>
<keyword evidence="5 6" id="KW-1015">Disulfide bond</keyword>
<dbReference type="Gene3D" id="2.10.25.10">
    <property type="entry name" value="Laminin"/>
    <property type="match status" value="1"/>
</dbReference>
<dbReference type="Pfam" id="PF00002">
    <property type="entry name" value="7tm_2"/>
    <property type="match status" value="1"/>
</dbReference>
<dbReference type="SMART" id="SM00282">
    <property type="entry name" value="LamG"/>
    <property type="match status" value="2"/>
</dbReference>
<feature type="transmembrane region" description="Helical" evidence="7">
    <location>
        <begin position="900"/>
        <end position="922"/>
    </location>
</feature>
<keyword evidence="3 7" id="KW-1133">Transmembrane helix</keyword>
<reference evidence="11 12" key="1">
    <citation type="submission" date="2013-12" db="EMBL/GenBank/DDBJ databases">
        <title>Draft genome of the parsitic nematode Ancylostoma duodenale.</title>
        <authorList>
            <person name="Mitreva M."/>
        </authorList>
    </citation>
    <scope>NUCLEOTIDE SEQUENCE [LARGE SCALE GENOMIC DNA]</scope>
    <source>
        <strain evidence="11 12">Zhejiang</strain>
    </source>
</reference>
<feature type="domain" description="Laminin G" evidence="8">
    <location>
        <begin position="341"/>
        <end position="496"/>
    </location>
</feature>
<evidence type="ECO:0000259" key="8">
    <source>
        <dbReference type="PROSITE" id="PS50025"/>
    </source>
</evidence>
<feature type="transmembrane region" description="Helical" evidence="7">
    <location>
        <begin position="943"/>
        <end position="963"/>
    </location>
</feature>
<evidence type="ECO:0000256" key="7">
    <source>
        <dbReference type="SAM" id="Phobius"/>
    </source>
</evidence>
<dbReference type="Pfam" id="PF02793">
    <property type="entry name" value="HRM"/>
    <property type="match status" value="1"/>
</dbReference>
<comment type="caution">
    <text evidence="6">Lacks conserved residue(s) required for the propagation of feature annotation.</text>
</comment>
<dbReference type="InterPro" id="IPR001791">
    <property type="entry name" value="Laminin_G"/>
</dbReference>
<dbReference type="PANTHER" id="PTHR15036:SF85">
    <property type="entry name" value="SP2353, ISOFORM A"/>
    <property type="match status" value="1"/>
</dbReference>
<dbReference type="OrthoDB" id="26203at2759"/>
<feature type="transmembrane region" description="Helical" evidence="7">
    <location>
        <begin position="975"/>
        <end position="997"/>
    </location>
</feature>
<dbReference type="Pfam" id="PF02210">
    <property type="entry name" value="Laminin_G_2"/>
    <property type="match status" value="2"/>
</dbReference>
<dbReference type="SUPFAM" id="SSF49899">
    <property type="entry name" value="Concanavalin A-like lectins/glucanases"/>
    <property type="match status" value="2"/>
</dbReference>
<dbReference type="InterPro" id="IPR000742">
    <property type="entry name" value="EGF"/>
</dbReference>
<dbReference type="EMBL" id="KN730041">
    <property type="protein sequence ID" value="KIH61537.1"/>
    <property type="molecule type" value="Genomic_DNA"/>
</dbReference>
<dbReference type="SMART" id="SM00181">
    <property type="entry name" value="EGF"/>
    <property type="match status" value="4"/>
</dbReference>
<dbReference type="SUPFAM" id="SSF57196">
    <property type="entry name" value="EGF/Laminin"/>
    <property type="match status" value="1"/>
</dbReference>
<organism evidence="11 12">
    <name type="scientific">Ancylostoma duodenale</name>
    <dbReference type="NCBI Taxonomy" id="51022"/>
    <lineage>
        <taxon>Eukaryota</taxon>
        <taxon>Metazoa</taxon>
        <taxon>Ecdysozoa</taxon>
        <taxon>Nematoda</taxon>
        <taxon>Chromadorea</taxon>
        <taxon>Rhabditida</taxon>
        <taxon>Rhabditina</taxon>
        <taxon>Rhabditomorpha</taxon>
        <taxon>Strongyloidea</taxon>
        <taxon>Ancylostomatidae</taxon>
        <taxon>Ancylostomatinae</taxon>
        <taxon>Ancylostoma</taxon>
    </lineage>
</organism>
<dbReference type="PANTHER" id="PTHR15036">
    <property type="entry name" value="PIKACHURIN-LIKE PROTEIN"/>
    <property type="match status" value="1"/>
</dbReference>
<proteinExistence type="predicted"/>
<evidence type="ECO:0000256" key="4">
    <source>
        <dbReference type="ARBA" id="ARBA00023136"/>
    </source>
</evidence>
<feature type="domain" description="EGF-like" evidence="9">
    <location>
        <begin position="295"/>
        <end position="332"/>
    </location>
</feature>
<dbReference type="GO" id="GO:0016020">
    <property type="term" value="C:membrane"/>
    <property type="evidence" value="ECO:0007669"/>
    <property type="project" value="UniProtKB-SubCell"/>
</dbReference>
<dbReference type="PROSITE" id="PS00022">
    <property type="entry name" value="EGF_1"/>
    <property type="match status" value="1"/>
</dbReference>
<evidence type="ECO:0000256" key="1">
    <source>
        <dbReference type="ARBA" id="ARBA00004141"/>
    </source>
</evidence>
<feature type="transmembrane region" description="Helical" evidence="7">
    <location>
        <begin position="1057"/>
        <end position="1079"/>
    </location>
</feature>
<evidence type="ECO:0000256" key="3">
    <source>
        <dbReference type="ARBA" id="ARBA00022989"/>
    </source>
</evidence>
<evidence type="ECO:0000256" key="6">
    <source>
        <dbReference type="PROSITE-ProRule" id="PRU00076"/>
    </source>
</evidence>
<feature type="domain" description="Laminin G" evidence="8">
    <location>
        <begin position="97"/>
        <end position="292"/>
    </location>
</feature>
<comment type="subcellular location">
    <subcellularLocation>
        <location evidence="1">Membrane</location>
        <topology evidence="1">Multi-pass membrane protein</topology>
    </subcellularLocation>
</comment>
<name>A0A0C2DGF5_9BILA</name>
<dbReference type="AlphaFoldDB" id="A0A0C2DGF5"/>
<dbReference type="CDD" id="cd00054">
    <property type="entry name" value="EGF_CA"/>
    <property type="match status" value="1"/>
</dbReference>
<evidence type="ECO:0000256" key="2">
    <source>
        <dbReference type="ARBA" id="ARBA00022692"/>
    </source>
</evidence>
<keyword evidence="12" id="KW-1185">Reference proteome</keyword>
<evidence type="ECO:0000259" key="9">
    <source>
        <dbReference type="PROSITE" id="PS50026"/>
    </source>
</evidence>
<sequence>LKESVESPLLKCPVQRSALVRVVQRLPGRKHPITETQHDPPIFVRSLPREQCEIAVRSLTCIPGHCKGGSVCELVGVEMVCKHCGYAATDADERCRLRSLGFEGRGLVNINKVLSRLEWELSFRIATISRDGVLLFSGDRSSDFIEISIHDRVLQAEFSLGGKPKLVRMENERKNRVNDGEWHTVRVAYYDRHLTILLDECDAFTALHAHGSAPCAAQARIDLPAKCVDLSVPCYRFLDVYNGIFLGGRPTLSGKVEHGYSGCIANFTLNKELIDFSSLGDMDVRGTVNEGCKHRKDVCAEGACAANAKCANRWDGANCRCPHSSHHKGTCSAELTSSHSRPLTLTDDESFVIYRPQDVSVPFTLSFEFRTSRTDTQVIVVEFEQRNTFYRVEVDDGLLRVWLGQSSILVDAPELHTGHWARVEVEFREEEVKTTIDGIYVATSKHSMFDMTLDQIYTGLAPSTGHPSRFEGCLRDFTLNGEPQAVSEKGKVRQGCIVANRCSVDGVCPKESSCQREWNRHSCKCHRGFAGDTCLPVCSLPGICASNGFCLTTNNTRGYDCQCQNGFVGVNCERSAALQGCPHGYWGKFPNCKKCVCPEGFETQCNKENGECNCPKFQFPLRGRCVSCECGYGATSLQCSVDGQCQCSGQASGRRCDRCKLDRQVLDPKTLKCVPVRDHCPSQIEYGIQWPTTSKGMTARQSCPTTQSGLATRACDAEGRWQEVNSFNCTRPEYGVMVSKYDVLNSVELLAMLHNATRGPDAIVGRNLDIARTALDRVLDAEMRLDHLEQNHLKDAWFTESLALTAGKIAAHEPPHSYLDLVRKLAEYGRAVFEAHEKMPFLQPFQFASEHILFSIDALDFSNTLPKYNNFIDHRPEGFPRILVHVENATRLRLSHSTTMVSPILAGVALLLCLISIVLTLARRGARAQLIRLGFIAFCPMRNAILSFTSLAPFAWLFLYSLHLYRMLAEGRAKSSAMLCLLLGVVVPALCGIASFLVATQCSVAPQEFLFWMLIVPIGLMLLLSFYSSATSFLVSTNKQFDVVVVKFHLRRALCQHFLLCSLTLLHTSVALFSSLFNISTPLKELISNITLVVAALYILIWSVCPGGRDSPNTTTTMWLDAPQKSGMAESTALRCESPVIDDEPEHENWPPEAIPCDPFLTSTPIRDQRVDSRERDRENPIANAILSPADKILSDGLGHVYGETDEDDADDAYYTYTASRRYKQSTFNKP</sequence>
<evidence type="ECO:0000256" key="5">
    <source>
        <dbReference type="ARBA" id="ARBA00023157"/>
    </source>
</evidence>
<feature type="domain" description="EGF-like" evidence="9">
    <location>
        <begin position="535"/>
        <end position="573"/>
    </location>
</feature>
<feature type="non-terminal residue" evidence="11">
    <location>
        <position position="1"/>
    </location>
</feature>
<dbReference type="SMART" id="SM00008">
    <property type="entry name" value="HormR"/>
    <property type="match status" value="1"/>
</dbReference>
<dbReference type="CDD" id="cd00110">
    <property type="entry name" value="LamG"/>
    <property type="match status" value="1"/>
</dbReference>
<feature type="domain" description="G-protein coupled receptors family 2 profile 1" evidence="10">
    <location>
        <begin position="646"/>
        <end position="733"/>
    </location>
</feature>
<keyword evidence="2 7" id="KW-0812">Transmembrane</keyword>
<evidence type="ECO:0000313" key="12">
    <source>
        <dbReference type="Proteomes" id="UP000054047"/>
    </source>
</evidence>
<keyword evidence="6" id="KW-0245">EGF-like domain</keyword>
<dbReference type="Proteomes" id="UP000054047">
    <property type="component" value="Unassembled WGS sequence"/>
</dbReference>
<dbReference type="GO" id="GO:0004930">
    <property type="term" value="F:G protein-coupled receptor activity"/>
    <property type="evidence" value="ECO:0007669"/>
    <property type="project" value="InterPro"/>
</dbReference>
<dbReference type="GO" id="GO:0005576">
    <property type="term" value="C:extracellular region"/>
    <property type="evidence" value="ECO:0007669"/>
    <property type="project" value="UniProtKB-ARBA"/>
</dbReference>
<dbReference type="PROSITE" id="PS01186">
    <property type="entry name" value="EGF_2"/>
    <property type="match status" value="1"/>
</dbReference>
<feature type="transmembrane region" description="Helical" evidence="7">
    <location>
        <begin position="1086"/>
        <end position="1104"/>
    </location>
</feature>
<evidence type="ECO:0000313" key="11">
    <source>
        <dbReference type="EMBL" id="KIH61537.1"/>
    </source>
</evidence>
<dbReference type="Gene3D" id="4.10.1240.10">
    <property type="entry name" value="GPCR, family 2, extracellular hormone receptor domain"/>
    <property type="match status" value="1"/>
</dbReference>
<dbReference type="PROSITE" id="PS50026">
    <property type="entry name" value="EGF_3"/>
    <property type="match status" value="2"/>
</dbReference>
<protein>
    <submittedName>
        <fullName evidence="11">Laminin G domain protein</fullName>
    </submittedName>
</protein>
<dbReference type="SUPFAM" id="SSF111418">
    <property type="entry name" value="Hormone receptor domain"/>
    <property type="match status" value="1"/>
</dbReference>
<dbReference type="InterPro" id="IPR002049">
    <property type="entry name" value="LE_dom"/>
</dbReference>
<dbReference type="PROSITE" id="PS50025">
    <property type="entry name" value="LAM_G_DOMAIN"/>
    <property type="match status" value="2"/>
</dbReference>
<dbReference type="InterPro" id="IPR001879">
    <property type="entry name" value="GPCR_2_extracellular_dom"/>
</dbReference>
<feature type="transmembrane region" description="Helical" evidence="7">
    <location>
        <begin position="1009"/>
        <end position="1027"/>
    </location>
</feature>
<dbReference type="Gene3D" id="2.60.120.200">
    <property type="match status" value="2"/>
</dbReference>
<dbReference type="InterPro" id="IPR036445">
    <property type="entry name" value="GPCR_2_extracell_dom_sf"/>
</dbReference>
<dbReference type="CDD" id="cd00055">
    <property type="entry name" value="EGF_Lam"/>
    <property type="match status" value="1"/>
</dbReference>
<dbReference type="PROSITE" id="PS50227">
    <property type="entry name" value="G_PROTEIN_RECEP_F2_3"/>
    <property type="match status" value="1"/>
</dbReference>
<feature type="disulfide bond" evidence="6">
    <location>
        <begin position="563"/>
        <end position="572"/>
    </location>
</feature>
<accession>A0A0C2DGF5</accession>
<keyword evidence="4 7" id="KW-0472">Membrane</keyword>
<dbReference type="InterPro" id="IPR000832">
    <property type="entry name" value="GPCR_2_secretin-like"/>
</dbReference>
<dbReference type="InterPro" id="IPR013320">
    <property type="entry name" value="ConA-like_dom_sf"/>
</dbReference>